<dbReference type="InterPro" id="IPR050407">
    <property type="entry name" value="Geranylgeranyl_reductase"/>
</dbReference>
<dbReference type="Gene3D" id="3.50.50.60">
    <property type="entry name" value="FAD/NAD(P)-binding domain"/>
    <property type="match status" value="1"/>
</dbReference>
<keyword evidence="3" id="KW-1185">Reference proteome</keyword>
<reference evidence="2 3" key="1">
    <citation type="submission" date="2016-11" db="EMBL/GenBank/DDBJ databases">
        <authorList>
            <person name="Jaros S."/>
            <person name="Januszkiewicz K."/>
            <person name="Wedrychowicz H."/>
        </authorList>
    </citation>
    <scope>NUCLEOTIDE SEQUENCE [LARGE SCALE GENOMIC DNA]</scope>
    <source>
        <strain evidence="2 3">DSM 44523</strain>
    </source>
</reference>
<dbReference type="Proteomes" id="UP000184501">
    <property type="component" value="Unassembled WGS sequence"/>
</dbReference>
<dbReference type="Pfam" id="PF01494">
    <property type="entry name" value="FAD_binding_3"/>
    <property type="match status" value="1"/>
</dbReference>
<dbReference type="PANTHER" id="PTHR42685:SF22">
    <property type="entry name" value="CONDITIONED MEDIUM FACTOR RECEPTOR 1"/>
    <property type="match status" value="1"/>
</dbReference>
<proteinExistence type="predicted"/>
<dbReference type="AlphaFoldDB" id="A0A1M5P590"/>
<organism evidence="2 3">
    <name type="scientific">Streptoalloteichus hindustanus</name>
    <dbReference type="NCBI Taxonomy" id="2017"/>
    <lineage>
        <taxon>Bacteria</taxon>
        <taxon>Bacillati</taxon>
        <taxon>Actinomycetota</taxon>
        <taxon>Actinomycetes</taxon>
        <taxon>Pseudonocardiales</taxon>
        <taxon>Pseudonocardiaceae</taxon>
        <taxon>Streptoalloteichus</taxon>
    </lineage>
</organism>
<evidence type="ECO:0000313" key="3">
    <source>
        <dbReference type="Proteomes" id="UP000184501"/>
    </source>
</evidence>
<dbReference type="InterPro" id="IPR036188">
    <property type="entry name" value="FAD/NAD-bd_sf"/>
</dbReference>
<dbReference type="PANTHER" id="PTHR42685">
    <property type="entry name" value="GERANYLGERANYL DIPHOSPHATE REDUCTASE"/>
    <property type="match status" value="1"/>
</dbReference>
<dbReference type="OrthoDB" id="103324at2"/>
<gene>
    <name evidence="2" type="ORF">SAMN05444320_11776</name>
</gene>
<feature type="domain" description="FAD-binding" evidence="1">
    <location>
        <begin position="4"/>
        <end position="322"/>
    </location>
</feature>
<evidence type="ECO:0000313" key="2">
    <source>
        <dbReference type="EMBL" id="SHG97001.1"/>
    </source>
</evidence>
<dbReference type="EMBL" id="FQVN01000017">
    <property type="protein sequence ID" value="SHG97001.1"/>
    <property type="molecule type" value="Genomic_DNA"/>
</dbReference>
<protein>
    <submittedName>
        <fullName evidence="2">Dehydrogenase (Flavoprotein)</fullName>
    </submittedName>
</protein>
<dbReference type="InterPro" id="IPR002938">
    <property type="entry name" value="FAD-bd"/>
</dbReference>
<name>A0A1M5P590_STRHI</name>
<sequence length="419" mass="45961">MGEDYDVVVVGARCAGAPTAMLLARRGHRVLLVDRATFPSDTLSTHYLHLPAVARLRDWGLLDRVLATGCPRITGITLGVGDLYLSGMSPEWEGVRFGVAPRRFLLDHLLVEAAAAAGAEVRQEWTVDRVLTAEDGRVVGVQGRDRAGRTEVVTATMVVGADGARSLVARTVAAEEQLSAPARTAVWYAYWQGTDIREILVRIESPEIFIVPTNDDCVNVLVGCRSEEFAEFRADIEGSYLRVLDRFPDIGRRVRSGRRVGPLRGTRDTRQWLRRTHGPGWALVGDALQRKDPVAGIGISDAFRQADALAHALDAGLTGRRPMAQALAGFGTWCARTFRDHFDHVAEMAKLAACDPDQLRLFEALRHNEEQRTRFFGTVGAQVSPQEFFAPENIARIISGAPAHAARHESCRRKASTPA</sequence>
<evidence type="ECO:0000259" key="1">
    <source>
        <dbReference type="Pfam" id="PF01494"/>
    </source>
</evidence>
<accession>A0A1M5P590</accession>
<dbReference type="STRING" id="2017.SAMN05444320_11776"/>
<dbReference type="GO" id="GO:0071949">
    <property type="term" value="F:FAD binding"/>
    <property type="evidence" value="ECO:0007669"/>
    <property type="project" value="InterPro"/>
</dbReference>
<dbReference type="SUPFAM" id="SSF51905">
    <property type="entry name" value="FAD/NAD(P)-binding domain"/>
    <property type="match status" value="1"/>
</dbReference>
<dbReference type="RefSeq" id="WP_073489822.1">
    <property type="nucleotide sequence ID" value="NZ_FQVN01000017.1"/>
</dbReference>
<dbReference type="PRINTS" id="PR00420">
    <property type="entry name" value="RNGMNOXGNASE"/>
</dbReference>